<dbReference type="CDD" id="cd00751">
    <property type="entry name" value="thiolase"/>
    <property type="match status" value="1"/>
</dbReference>
<evidence type="ECO:0000313" key="8">
    <source>
        <dbReference type="Proteomes" id="UP000028501"/>
    </source>
</evidence>
<dbReference type="PROSITE" id="PS00737">
    <property type="entry name" value="THIOLASE_2"/>
    <property type="match status" value="1"/>
</dbReference>
<dbReference type="PANTHER" id="PTHR18919">
    <property type="entry name" value="ACETYL-COA C-ACYLTRANSFERASE"/>
    <property type="match status" value="1"/>
</dbReference>
<proteinExistence type="inferred from homology"/>
<evidence type="ECO:0000256" key="4">
    <source>
        <dbReference type="ARBA" id="ARBA00023315"/>
    </source>
</evidence>
<dbReference type="InterPro" id="IPR002155">
    <property type="entry name" value="Thiolase"/>
</dbReference>
<dbReference type="InterPro" id="IPR020616">
    <property type="entry name" value="Thiolase_N"/>
</dbReference>
<dbReference type="GO" id="GO:0008299">
    <property type="term" value="P:isoprenoid biosynthetic process"/>
    <property type="evidence" value="ECO:0007669"/>
    <property type="project" value="UniProtKB-KW"/>
</dbReference>
<dbReference type="GO" id="GO:0003985">
    <property type="term" value="F:acetyl-CoA C-acetyltransferase activity"/>
    <property type="evidence" value="ECO:0007669"/>
    <property type="project" value="UniProtKB-EC"/>
</dbReference>
<dbReference type="InterPro" id="IPR020613">
    <property type="entry name" value="Thiolase_CS"/>
</dbReference>
<dbReference type="RefSeq" id="WP_010879732.1">
    <property type="nucleotide sequence ID" value="NZ_CP006577.1"/>
</dbReference>
<dbReference type="EMBL" id="CP006577">
    <property type="protein sequence ID" value="AIG99250.1"/>
    <property type="molecule type" value="Genomic_DNA"/>
</dbReference>
<organism evidence="7 8">
    <name type="scientific">Archaeoglobus fulgidus DSM 8774</name>
    <dbReference type="NCBI Taxonomy" id="1344584"/>
    <lineage>
        <taxon>Archaea</taxon>
        <taxon>Methanobacteriati</taxon>
        <taxon>Methanobacteriota</taxon>
        <taxon>Archaeoglobi</taxon>
        <taxon>Archaeoglobales</taxon>
        <taxon>Archaeoglobaceae</taxon>
        <taxon>Archaeoglobus</taxon>
    </lineage>
</organism>
<evidence type="ECO:0000313" key="7">
    <source>
        <dbReference type="EMBL" id="AIG99250.1"/>
    </source>
</evidence>
<dbReference type="EC" id="2.3.1.9" evidence="7"/>
<dbReference type="NCBIfam" id="NF005033">
    <property type="entry name" value="PRK06445.1"/>
    <property type="match status" value="1"/>
</dbReference>
<dbReference type="GeneID" id="24796005"/>
<dbReference type="PIRSF" id="PIRSF000429">
    <property type="entry name" value="Ac-CoA_Ac_transf"/>
    <property type="match status" value="1"/>
</dbReference>
<keyword evidence="3" id="KW-0414">Isoprene biosynthesis</keyword>
<keyword evidence="2 7" id="KW-0808">Transferase</keyword>
<name>A0A075WFU8_ARCFL</name>
<gene>
    <name evidence="7" type="ORF">AFULGI_00025360</name>
</gene>
<comment type="similarity">
    <text evidence="1">Belongs to the thiolase-like superfamily. Thiolase family.</text>
</comment>
<dbReference type="Gene3D" id="3.40.47.10">
    <property type="match status" value="1"/>
</dbReference>
<evidence type="ECO:0000256" key="2">
    <source>
        <dbReference type="ARBA" id="ARBA00022679"/>
    </source>
</evidence>
<sequence length="414" mass="45013">MEEVYIVDFLRSAFSRSRPKQPEKDVFNKIDMPAVAAMLIKEMVNRTGIDPKEIGDVITGCTMQMKENWLYGGKVVPLLAELPVEVPAHGVERVCNSSTTAVHHGTMEIMLGYSDIVIACGFEHMTHLPMQMDLNPHIGISPTLMSRTDLIQKYDLMTAMSMGLTAEKLFEVAKDEMGWTKRDLDEWGVRSHKLAAQAVKEGWFLEGEGYPMKWKGEILPIEVEQADGSKKVIDVDQSIRPDTTLEQVEKLPPAFKPGGVITAGNSSPLNAGATALMLMSKKKMKEYGLEPMAKIVSMGWASIDPSIMGASPVPASLKALQKAGLEAKDIDYWEINEAFSVVPLYTIKKLGLDPERVNIKGGAIAIGHPLGASGGRVLGTLARILLVQEAKYGCATLCGAGGQGGATIIENPYI</sequence>
<dbReference type="AlphaFoldDB" id="A0A075WFU8"/>
<feature type="domain" description="Thiolase N-terminal" evidence="5">
    <location>
        <begin position="4"/>
        <end position="281"/>
    </location>
</feature>
<evidence type="ECO:0000259" key="6">
    <source>
        <dbReference type="Pfam" id="PF02803"/>
    </source>
</evidence>
<dbReference type="Proteomes" id="UP000028501">
    <property type="component" value="Chromosome"/>
</dbReference>
<reference evidence="7 8" key="1">
    <citation type="submission" date="2013-07" db="EMBL/GenBank/DDBJ databases">
        <title>Genome of Archaeoglobus fulgidus.</title>
        <authorList>
            <person name="Fiebig A."/>
            <person name="Birkeland N.-K."/>
        </authorList>
    </citation>
    <scope>NUCLEOTIDE SEQUENCE [LARGE SCALE GENOMIC DNA]</scope>
    <source>
        <strain evidence="7 8">DSM 8774</strain>
    </source>
</reference>
<dbReference type="SUPFAM" id="SSF53901">
    <property type="entry name" value="Thiolase-like"/>
    <property type="match status" value="2"/>
</dbReference>
<dbReference type="Pfam" id="PF02803">
    <property type="entry name" value="Thiolase_C"/>
    <property type="match status" value="1"/>
</dbReference>
<dbReference type="PANTHER" id="PTHR18919:SF140">
    <property type="entry name" value="ACETYL-COA C-ACETYLTRANSFERASE (ACETOACETYL-COA THIOLASE) (ACAB-5)"/>
    <property type="match status" value="1"/>
</dbReference>
<dbReference type="NCBIfam" id="TIGR01930">
    <property type="entry name" value="AcCoA-C-Actrans"/>
    <property type="match status" value="1"/>
</dbReference>
<protein>
    <submittedName>
        <fullName evidence="7">Acetyl-CoA acetyltransferase</fullName>
        <ecNumber evidence="7">2.3.1.9</ecNumber>
    </submittedName>
</protein>
<dbReference type="Pfam" id="PF00108">
    <property type="entry name" value="Thiolase_N"/>
    <property type="match status" value="1"/>
</dbReference>
<dbReference type="KEGG" id="afg:AFULGI_00025360"/>
<feature type="domain" description="Thiolase C-terminal" evidence="6">
    <location>
        <begin position="290"/>
        <end position="410"/>
    </location>
</feature>
<dbReference type="InterPro" id="IPR020617">
    <property type="entry name" value="Thiolase_C"/>
</dbReference>
<accession>A0A075WFU8</accession>
<evidence type="ECO:0000256" key="1">
    <source>
        <dbReference type="ARBA" id="ARBA00010982"/>
    </source>
</evidence>
<evidence type="ECO:0000256" key="3">
    <source>
        <dbReference type="ARBA" id="ARBA00023229"/>
    </source>
</evidence>
<dbReference type="InterPro" id="IPR016039">
    <property type="entry name" value="Thiolase-like"/>
</dbReference>
<dbReference type="HOGENOM" id="CLU_031026_0_0_2"/>
<keyword evidence="4 7" id="KW-0012">Acyltransferase</keyword>
<evidence type="ECO:0000259" key="5">
    <source>
        <dbReference type="Pfam" id="PF00108"/>
    </source>
</evidence>